<evidence type="ECO:0000313" key="1">
    <source>
        <dbReference type="EMBL" id="SDX65152.1"/>
    </source>
</evidence>
<protein>
    <recommendedName>
        <fullName evidence="3">DUF3618 domain-containing protein</fullName>
    </recommendedName>
</protein>
<accession>A0A1H3DFA6</accession>
<proteinExistence type="predicted"/>
<dbReference type="RefSeq" id="WP_091289452.1">
    <property type="nucleotide sequence ID" value="NZ_FNON01000003.1"/>
</dbReference>
<name>A0A1H3DFA6_9PSEU</name>
<dbReference type="Pfam" id="PF12277">
    <property type="entry name" value="DUF3618"/>
    <property type="match status" value="1"/>
</dbReference>
<evidence type="ECO:0000313" key="2">
    <source>
        <dbReference type="Proteomes" id="UP000199515"/>
    </source>
</evidence>
<gene>
    <name evidence="1" type="ORF">SAMN05421504_103372</name>
</gene>
<dbReference type="EMBL" id="FNON01000003">
    <property type="protein sequence ID" value="SDX65152.1"/>
    <property type="molecule type" value="Genomic_DNA"/>
</dbReference>
<reference evidence="1 2" key="1">
    <citation type="submission" date="2016-10" db="EMBL/GenBank/DDBJ databases">
        <authorList>
            <person name="de Groot N.N."/>
        </authorList>
    </citation>
    <scope>NUCLEOTIDE SEQUENCE [LARGE SCALE GENOMIC DNA]</scope>
    <source>
        <strain evidence="1 2">CPCC 202699</strain>
    </source>
</reference>
<sequence length="73" mass="7973">MARDPETIERDIEKARTALAATLDELGTKANPKVLVESAKSSVRSTLENPKVKYPLIGAGVLIVALLVRKLFR</sequence>
<dbReference type="OrthoDB" id="5196933at2"/>
<dbReference type="Proteomes" id="UP000199515">
    <property type="component" value="Unassembled WGS sequence"/>
</dbReference>
<keyword evidence="2" id="KW-1185">Reference proteome</keyword>
<dbReference type="STRING" id="589385.SAMN05421504_103372"/>
<dbReference type="InterPro" id="IPR022062">
    <property type="entry name" value="DUF3618"/>
</dbReference>
<evidence type="ECO:0008006" key="3">
    <source>
        <dbReference type="Google" id="ProtNLM"/>
    </source>
</evidence>
<organism evidence="1 2">
    <name type="scientific">Amycolatopsis xylanica</name>
    <dbReference type="NCBI Taxonomy" id="589385"/>
    <lineage>
        <taxon>Bacteria</taxon>
        <taxon>Bacillati</taxon>
        <taxon>Actinomycetota</taxon>
        <taxon>Actinomycetes</taxon>
        <taxon>Pseudonocardiales</taxon>
        <taxon>Pseudonocardiaceae</taxon>
        <taxon>Amycolatopsis</taxon>
    </lineage>
</organism>
<dbReference type="AlphaFoldDB" id="A0A1H3DFA6"/>